<dbReference type="EMBL" id="LAZR01014478">
    <property type="protein sequence ID" value="KKM17329.1"/>
    <property type="molecule type" value="Genomic_DNA"/>
</dbReference>
<name>A0A0F9IC59_9ZZZZ</name>
<proteinExistence type="predicted"/>
<accession>A0A0F9IC59</accession>
<comment type="caution">
    <text evidence="1">The sequence shown here is derived from an EMBL/GenBank/DDBJ whole genome shotgun (WGS) entry which is preliminary data.</text>
</comment>
<dbReference type="AlphaFoldDB" id="A0A0F9IC59"/>
<reference evidence="1" key="1">
    <citation type="journal article" date="2015" name="Nature">
        <title>Complex archaea that bridge the gap between prokaryotes and eukaryotes.</title>
        <authorList>
            <person name="Spang A."/>
            <person name="Saw J.H."/>
            <person name="Jorgensen S.L."/>
            <person name="Zaremba-Niedzwiedzka K."/>
            <person name="Martijn J."/>
            <person name="Lind A.E."/>
            <person name="van Eijk R."/>
            <person name="Schleper C."/>
            <person name="Guy L."/>
            <person name="Ettema T.J."/>
        </authorList>
    </citation>
    <scope>NUCLEOTIDE SEQUENCE</scope>
</reference>
<sequence length="65" mass="7389">MSKKTYTISINGAVIPSFMNMLKSRAEGAMSMAEAFFTKNHHFIMKCDQTGEVIDEVKPREVYLN</sequence>
<gene>
    <name evidence="1" type="ORF">LCGC14_1676880</name>
</gene>
<protein>
    <submittedName>
        <fullName evidence="1">Uncharacterized protein</fullName>
    </submittedName>
</protein>
<organism evidence="1">
    <name type="scientific">marine sediment metagenome</name>
    <dbReference type="NCBI Taxonomy" id="412755"/>
    <lineage>
        <taxon>unclassified sequences</taxon>
        <taxon>metagenomes</taxon>
        <taxon>ecological metagenomes</taxon>
    </lineage>
</organism>
<evidence type="ECO:0000313" key="1">
    <source>
        <dbReference type="EMBL" id="KKM17329.1"/>
    </source>
</evidence>